<feature type="transmembrane region" description="Helical" evidence="8">
    <location>
        <begin position="237"/>
        <end position="255"/>
    </location>
</feature>
<feature type="transmembrane region" description="Helical" evidence="8">
    <location>
        <begin position="436"/>
        <end position="454"/>
    </location>
</feature>
<keyword evidence="7 8" id="KW-0472">Membrane</keyword>
<protein>
    <recommendedName>
        <fullName evidence="13">GtrA-like protein domain-containing protein</fullName>
    </recommendedName>
</protein>
<evidence type="ECO:0000256" key="7">
    <source>
        <dbReference type="ARBA" id="ARBA00023136"/>
    </source>
</evidence>
<dbReference type="InterPro" id="IPR050297">
    <property type="entry name" value="LipidA_mod_glycosyltrf_83"/>
</dbReference>
<evidence type="ECO:0000313" key="11">
    <source>
        <dbReference type="EMBL" id="MWV26691.1"/>
    </source>
</evidence>
<feature type="transmembrane region" description="Helical" evidence="8">
    <location>
        <begin position="105"/>
        <end position="124"/>
    </location>
</feature>
<dbReference type="PANTHER" id="PTHR33908">
    <property type="entry name" value="MANNOSYLTRANSFERASE YKCB-RELATED"/>
    <property type="match status" value="1"/>
</dbReference>
<keyword evidence="12" id="KW-1185">Reference proteome</keyword>
<feature type="transmembrane region" description="Helical" evidence="8">
    <location>
        <begin position="389"/>
        <end position="405"/>
    </location>
</feature>
<keyword evidence="3" id="KW-0328">Glycosyltransferase</keyword>
<organism evidence="11 12">
    <name type="scientific">Aurantiacibacter rhizosphaerae</name>
    <dbReference type="NCBI Taxonomy" id="2691582"/>
    <lineage>
        <taxon>Bacteria</taxon>
        <taxon>Pseudomonadati</taxon>
        <taxon>Pseudomonadota</taxon>
        <taxon>Alphaproteobacteria</taxon>
        <taxon>Sphingomonadales</taxon>
        <taxon>Erythrobacteraceae</taxon>
        <taxon>Aurantiacibacter</taxon>
    </lineage>
</organism>
<name>A0A844X8I5_9SPHN</name>
<feature type="transmembrane region" description="Helical" evidence="8">
    <location>
        <begin position="291"/>
        <end position="316"/>
    </location>
</feature>
<dbReference type="RefSeq" id="WP_160484361.1">
    <property type="nucleotide sequence ID" value="NZ_WUBR01000001.1"/>
</dbReference>
<evidence type="ECO:0000259" key="10">
    <source>
        <dbReference type="Pfam" id="PF13231"/>
    </source>
</evidence>
<reference evidence="11 12" key="2">
    <citation type="submission" date="2020-02" db="EMBL/GenBank/DDBJ databases">
        <title>Erythrobacter dongmakensis sp. nov., isolated from a tidal mudflat.</title>
        <authorList>
            <person name="Kim I.S."/>
        </authorList>
    </citation>
    <scope>NUCLEOTIDE SEQUENCE [LARGE SCALE GENOMIC DNA]</scope>
    <source>
        <strain evidence="11 12">GH3-10</strain>
    </source>
</reference>
<evidence type="ECO:0000256" key="3">
    <source>
        <dbReference type="ARBA" id="ARBA00022676"/>
    </source>
</evidence>
<keyword evidence="5 8" id="KW-0812">Transmembrane</keyword>
<feature type="transmembrane region" description="Helical" evidence="8">
    <location>
        <begin position="43"/>
        <end position="65"/>
    </location>
</feature>
<sequence>MALTTARLDFAEERGRLLRFLVVGAANTGLSYAVYAGGLSLGLSYQLASLVALLVGIATGFVLQGKVAFKAQLKGRFLPFLGLWSLLYLANIVAIDAIAFFGLNYYWAGLLAAVPVNIISFVALRSVIFADRKYSMLCLALIWCLGLAAVARLHVVTHLAPNWDEFLNLSMVYDYRRGEMTEIFQTGFIHLFRWLPYISGNEVDQVIGARFIALLCAGITSWAIYHASRRFMPVESALVAVLAFNTFGYSLLYGTDFRTDTLATAAMMSAAALATRPALGMKTTIGVGMLMAIGGVLTIKSVFFVPTIGILLLTASFTDRDPWRSSRILLAGAAVSLLVFATILLLHASGLQDKASAVAFIGRTGGATLLTGDYTIAKVFALPVLLRNVGMWFLFACGVGALIAWKRPRHRAEQVALAAFILPAMVPLIYSEVYPYYHPFIIAPLCVVAGFGFHKLMENVREGARPVAGFAVIAMMVGFAALSFFARLDGKLAEQRATLALVHAIFPQAVPYIDHASMVSSYPKQGIFMSAWGMKDYRAVGQPIMRQVIAEHQPRFMLETRTSLAVDAMSPEESEQSPTGLLAEDVRSLRDNYARYWGPLFLPAKSMTGSSTMELLIGGRYRIESPGPVKLGGRTLRPGDAIDLKAGRYPYSLDGKARLVWDAPPPPTSSPPDNLFTGW</sequence>
<evidence type="ECO:0000313" key="12">
    <source>
        <dbReference type="Proteomes" id="UP000461409"/>
    </source>
</evidence>
<dbReference type="EMBL" id="WUBR01000001">
    <property type="protein sequence ID" value="MWV26691.1"/>
    <property type="molecule type" value="Genomic_DNA"/>
</dbReference>
<dbReference type="AlphaFoldDB" id="A0A844X8I5"/>
<evidence type="ECO:0000259" key="9">
    <source>
        <dbReference type="Pfam" id="PF04138"/>
    </source>
</evidence>
<evidence type="ECO:0000256" key="1">
    <source>
        <dbReference type="ARBA" id="ARBA00004651"/>
    </source>
</evidence>
<evidence type="ECO:0000256" key="2">
    <source>
        <dbReference type="ARBA" id="ARBA00022475"/>
    </source>
</evidence>
<evidence type="ECO:0000256" key="4">
    <source>
        <dbReference type="ARBA" id="ARBA00022679"/>
    </source>
</evidence>
<dbReference type="GO" id="GO:0016763">
    <property type="term" value="F:pentosyltransferase activity"/>
    <property type="evidence" value="ECO:0007669"/>
    <property type="project" value="TreeGrafter"/>
</dbReference>
<feature type="transmembrane region" description="Helical" evidence="8">
    <location>
        <begin position="136"/>
        <end position="155"/>
    </location>
</feature>
<dbReference type="GO" id="GO:0005886">
    <property type="term" value="C:plasma membrane"/>
    <property type="evidence" value="ECO:0007669"/>
    <property type="project" value="UniProtKB-SubCell"/>
</dbReference>
<dbReference type="Pfam" id="PF04138">
    <property type="entry name" value="GtrA_DPMS_TM"/>
    <property type="match status" value="1"/>
</dbReference>
<dbReference type="Proteomes" id="UP000461409">
    <property type="component" value="Unassembled WGS sequence"/>
</dbReference>
<comment type="caution">
    <text evidence="11">The sequence shown here is derived from an EMBL/GenBank/DDBJ whole genome shotgun (WGS) entry which is preliminary data.</text>
</comment>
<comment type="subcellular location">
    <subcellularLocation>
        <location evidence="1">Cell membrane</location>
        <topology evidence="1">Multi-pass membrane protein</topology>
    </subcellularLocation>
</comment>
<feature type="domain" description="GtrA/DPMS transmembrane" evidence="9">
    <location>
        <begin position="19"/>
        <end position="129"/>
    </location>
</feature>
<evidence type="ECO:0000256" key="8">
    <source>
        <dbReference type="SAM" id="Phobius"/>
    </source>
</evidence>
<keyword evidence="2" id="KW-1003">Cell membrane</keyword>
<evidence type="ECO:0000256" key="5">
    <source>
        <dbReference type="ARBA" id="ARBA00022692"/>
    </source>
</evidence>
<feature type="transmembrane region" description="Helical" evidence="8">
    <location>
        <begin position="17"/>
        <end position="37"/>
    </location>
</feature>
<dbReference type="GO" id="GO:0009103">
    <property type="term" value="P:lipopolysaccharide biosynthetic process"/>
    <property type="evidence" value="ECO:0007669"/>
    <property type="project" value="UniProtKB-ARBA"/>
</dbReference>
<dbReference type="PANTHER" id="PTHR33908:SF11">
    <property type="entry name" value="MEMBRANE PROTEIN"/>
    <property type="match status" value="1"/>
</dbReference>
<feature type="transmembrane region" description="Helical" evidence="8">
    <location>
        <begin position="328"/>
        <end position="346"/>
    </location>
</feature>
<feature type="transmembrane region" description="Helical" evidence="8">
    <location>
        <begin position="466"/>
        <end position="486"/>
    </location>
</feature>
<proteinExistence type="predicted"/>
<feature type="transmembrane region" description="Helical" evidence="8">
    <location>
        <begin position="77"/>
        <end position="99"/>
    </location>
</feature>
<dbReference type="InterPro" id="IPR007267">
    <property type="entry name" value="GtrA_DPMS_TM"/>
</dbReference>
<keyword evidence="4" id="KW-0808">Transferase</keyword>
<evidence type="ECO:0000256" key="6">
    <source>
        <dbReference type="ARBA" id="ARBA00022989"/>
    </source>
</evidence>
<feature type="transmembrane region" description="Helical" evidence="8">
    <location>
        <begin position="207"/>
        <end position="225"/>
    </location>
</feature>
<accession>A0A844X8I5</accession>
<dbReference type="InterPro" id="IPR038731">
    <property type="entry name" value="RgtA/B/C-like"/>
</dbReference>
<feature type="domain" description="Glycosyltransferase RgtA/B/C/D-like" evidence="10">
    <location>
        <begin position="207"/>
        <end position="344"/>
    </location>
</feature>
<evidence type="ECO:0008006" key="13">
    <source>
        <dbReference type="Google" id="ProtNLM"/>
    </source>
</evidence>
<reference evidence="11 12" key="1">
    <citation type="submission" date="2019-12" db="EMBL/GenBank/DDBJ databases">
        <authorList>
            <person name="Lee S.D."/>
        </authorList>
    </citation>
    <scope>NUCLEOTIDE SEQUENCE [LARGE SCALE GENOMIC DNA]</scope>
    <source>
        <strain evidence="11 12">GH3-10</strain>
    </source>
</reference>
<keyword evidence="6 8" id="KW-1133">Transmembrane helix</keyword>
<gene>
    <name evidence="11" type="ORF">GRF63_02120</name>
</gene>
<feature type="transmembrane region" description="Helical" evidence="8">
    <location>
        <begin position="412"/>
        <end position="430"/>
    </location>
</feature>
<dbReference type="Pfam" id="PF13231">
    <property type="entry name" value="PMT_2"/>
    <property type="match status" value="1"/>
</dbReference>